<evidence type="ECO:0000259" key="10">
    <source>
        <dbReference type="Pfam" id="PF14783"/>
    </source>
</evidence>
<feature type="domain" description="Ciliary BBSome complex subunit 2 middle region" evidence="10">
    <location>
        <begin position="175"/>
        <end position="282"/>
    </location>
</feature>
<evidence type="ECO:0000259" key="13">
    <source>
        <dbReference type="Pfam" id="PF23353"/>
    </source>
</evidence>
<evidence type="ECO:0000256" key="1">
    <source>
        <dbReference type="ARBA" id="ARBA00004138"/>
    </source>
</evidence>
<evidence type="ECO:0000256" key="6">
    <source>
        <dbReference type="ARBA" id="ARBA00023273"/>
    </source>
</evidence>
<feature type="domain" description="BBS2 platform" evidence="11">
    <location>
        <begin position="524"/>
        <end position="612"/>
    </location>
</feature>
<dbReference type="Pfam" id="PF14781">
    <property type="entry name" value="BBS2_N"/>
    <property type="match status" value="1"/>
</dbReference>
<evidence type="ECO:0000256" key="4">
    <source>
        <dbReference type="ARBA" id="ARBA00023069"/>
    </source>
</evidence>
<accession>A0A267DR63</accession>
<dbReference type="Pfam" id="PF23353">
    <property type="entry name" value="BBS2_hp"/>
    <property type="match status" value="1"/>
</dbReference>
<evidence type="ECO:0000259" key="8">
    <source>
        <dbReference type="Pfam" id="PF14781"/>
    </source>
</evidence>
<dbReference type="Pfam" id="PF23350">
    <property type="entry name" value="BBS2_pf"/>
    <property type="match status" value="1"/>
</dbReference>
<evidence type="ECO:0000313" key="14">
    <source>
        <dbReference type="EMBL" id="PAA51154.1"/>
    </source>
</evidence>
<evidence type="ECO:0000256" key="5">
    <source>
        <dbReference type="ARBA" id="ARBA00023212"/>
    </source>
</evidence>
<dbReference type="InterPro" id="IPR055380">
    <property type="entry name" value="BBS2_hp_dom"/>
</dbReference>
<keyword evidence="3" id="KW-0963">Cytoplasm</keyword>
<evidence type="ECO:0000259" key="9">
    <source>
        <dbReference type="Pfam" id="PF14782"/>
    </source>
</evidence>
<feature type="domain" description="Ciliary BBSome complex subunit 2 N-terminal" evidence="8">
    <location>
        <begin position="17"/>
        <end position="134"/>
    </location>
</feature>
<keyword evidence="4" id="KW-0969">Cilium</keyword>
<dbReference type="InterPro" id="IPR015943">
    <property type="entry name" value="WD40/YVTN_repeat-like_dom_sf"/>
</dbReference>
<dbReference type="InterPro" id="IPR055379">
    <property type="entry name" value="BBS2_pf_dom"/>
</dbReference>
<dbReference type="OrthoDB" id="2120021at2759"/>
<sequence length="757" mass="79983">PSYQTRLPQKVIPRCVTVGRFDGRSDTLACAAPAGRIMLLGPGAGAGAKSGGSSSRVLRPEPVAAAGAADVMLLNMGQAVTALAAGRLGEPATSPMQDLLLVGSAGSCLAYDVLNNADAFFRDAPDGVSAIVVGRLGRQSGVGQLALVGGNCSLTGYDRSGNDVFWSVTGDNVSSLSLCDFLGSGGNELLVGSEDYEIRVFQDDEIVQEITETEVVSCLCAIQGPMFAYGLANGTVGVYERSTRLWRIKSKNTPVAVFAFDLDSDGVPELITGWSNGKIDARNCRTGEVVFKDQFPSSVAGIVAADFRKDGTKLLTIVSVDGEVRSFDPVPTHLRATLLETTGVDSASSVHSLMQTRQNLQLELHNYEENAKAQLQQQRQQTRTAAPAAAEKLAGSSGGGGGISGLSGAASDTASAIPANTQVQTSLSVDLAHKPAPCVCLRVATTNSTAIRAVIVFAEGIFDGESHVTHPPASRLGASLDIPLYPSKCASVDLHLKCLVGPRGAAQFHVFETTRSLPRFAVFAPVAPEAAAQPAGFVCFRLQERLQRVAMWINANFLLAQEVDGNGGPLDCRFVSMATGEALRLWAESDKMVIGTDNMELAGELVTALAGYLGLEDLASEAEFPGLADSLKSLVDRISEFEAQRQRLSGDMADSSNLVRGLVVRAEDARLLGDFVNFKKAYKDLRDLNRDLASSYSMRAANQQALSESLKALNQIIQRAGRLRAGRFKTQAVNDCRAAVKASNLGALHKIIRSGSA</sequence>
<dbReference type="Gene3D" id="2.130.10.10">
    <property type="entry name" value="YVTN repeat-like/Quinoprotein amine dehydrogenase"/>
    <property type="match status" value="1"/>
</dbReference>
<dbReference type="GO" id="GO:0043005">
    <property type="term" value="C:neuron projection"/>
    <property type="evidence" value="ECO:0007669"/>
    <property type="project" value="TreeGrafter"/>
</dbReference>
<dbReference type="STRING" id="282301.A0A267DR63"/>
<dbReference type="InterPro" id="IPR029333">
    <property type="entry name" value="BBS2_GAE_dom"/>
</dbReference>
<dbReference type="GO" id="GO:1905515">
    <property type="term" value="P:non-motile cilium assembly"/>
    <property type="evidence" value="ECO:0007669"/>
    <property type="project" value="InterPro"/>
</dbReference>
<organism evidence="14 15">
    <name type="scientific">Macrostomum lignano</name>
    <dbReference type="NCBI Taxonomy" id="282301"/>
    <lineage>
        <taxon>Eukaryota</taxon>
        <taxon>Metazoa</taxon>
        <taxon>Spiralia</taxon>
        <taxon>Lophotrochozoa</taxon>
        <taxon>Platyhelminthes</taxon>
        <taxon>Rhabditophora</taxon>
        <taxon>Macrostomorpha</taxon>
        <taxon>Macrostomida</taxon>
        <taxon>Macrostomidae</taxon>
        <taxon>Macrostomum</taxon>
    </lineage>
</organism>
<dbReference type="GO" id="GO:0031514">
    <property type="term" value="C:motile cilium"/>
    <property type="evidence" value="ECO:0007669"/>
    <property type="project" value="TreeGrafter"/>
</dbReference>
<evidence type="ECO:0000256" key="2">
    <source>
        <dbReference type="ARBA" id="ARBA00004245"/>
    </source>
</evidence>
<feature type="compositionally biased region" description="Low complexity" evidence="7">
    <location>
        <begin position="372"/>
        <end position="395"/>
    </location>
</feature>
<name>A0A267DR63_9PLAT</name>
<evidence type="ECO:0000259" key="12">
    <source>
        <dbReference type="Pfam" id="PF23351"/>
    </source>
</evidence>
<dbReference type="InterPro" id="IPR055381">
    <property type="entry name" value="BBS2_CtH_dom"/>
</dbReference>
<keyword evidence="6" id="KW-0966">Cell projection</keyword>
<evidence type="ECO:0008006" key="16">
    <source>
        <dbReference type="Google" id="ProtNLM"/>
    </source>
</evidence>
<feature type="domain" description="BBS2 C-terminal helix bundle" evidence="12">
    <location>
        <begin position="727"/>
        <end position="753"/>
    </location>
</feature>
<evidence type="ECO:0000313" key="15">
    <source>
        <dbReference type="Proteomes" id="UP000215902"/>
    </source>
</evidence>
<dbReference type="Pfam" id="PF23351">
    <property type="entry name" value="BBS2_CtH"/>
    <property type="match status" value="1"/>
</dbReference>
<dbReference type="PANTHER" id="PTHR32465">
    <property type="entry name" value="BARDET-BIEDL SYNDROME 2 PROTEIN"/>
    <property type="match status" value="1"/>
</dbReference>
<dbReference type="InterPro" id="IPR029430">
    <property type="entry name" value="BBS2_N"/>
</dbReference>
<dbReference type="SUPFAM" id="SSF50978">
    <property type="entry name" value="WD40 repeat-like"/>
    <property type="match status" value="1"/>
</dbReference>
<dbReference type="InterPro" id="IPR036322">
    <property type="entry name" value="WD40_repeat_dom_sf"/>
</dbReference>
<dbReference type="AlphaFoldDB" id="A0A267DR63"/>
<keyword evidence="15" id="KW-1185">Reference proteome</keyword>
<dbReference type="Pfam" id="PF14783">
    <property type="entry name" value="BBS2_Mid"/>
    <property type="match status" value="1"/>
</dbReference>
<gene>
    <name evidence="14" type="ORF">BOX15_Mlig011015g1</name>
</gene>
<proteinExistence type="predicted"/>
<reference evidence="14 15" key="1">
    <citation type="submission" date="2017-06" db="EMBL/GenBank/DDBJ databases">
        <title>A platform for efficient transgenesis in Macrostomum lignano, a flatworm model organism for stem cell research.</title>
        <authorList>
            <person name="Berezikov E."/>
        </authorList>
    </citation>
    <scope>NUCLEOTIDE SEQUENCE [LARGE SCALE GENOMIC DNA]</scope>
    <source>
        <strain evidence="14">DV1</strain>
        <tissue evidence="14">Whole organism</tissue>
    </source>
</reference>
<feature type="non-terminal residue" evidence="14">
    <location>
        <position position="1"/>
    </location>
</feature>
<dbReference type="InterPro" id="IPR029429">
    <property type="entry name" value="BBS2_Mid"/>
</dbReference>
<feature type="region of interest" description="Disordered" evidence="7">
    <location>
        <begin position="371"/>
        <end position="398"/>
    </location>
</feature>
<evidence type="ECO:0000256" key="7">
    <source>
        <dbReference type="SAM" id="MobiDB-lite"/>
    </source>
</evidence>
<dbReference type="PIRSF" id="PIRSF013684">
    <property type="entry name" value="BBS2"/>
    <property type="match status" value="1"/>
</dbReference>
<protein>
    <recommendedName>
        <fullName evidence="16">Bardet-Biedl syndrome 2 protein homolog</fullName>
    </recommendedName>
</protein>
<dbReference type="EMBL" id="NIVC01003495">
    <property type="protein sequence ID" value="PAA51154.1"/>
    <property type="molecule type" value="Genomic_DNA"/>
</dbReference>
<feature type="domain" description="BBS2 hairpin" evidence="13">
    <location>
        <begin position="628"/>
        <end position="722"/>
    </location>
</feature>
<dbReference type="GO" id="GO:0034464">
    <property type="term" value="C:BBSome"/>
    <property type="evidence" value="ECO:0007669"/>
    <property type="project" value="InterPro"/>
</dbReference>
<comment type="subcellular location">
    <subcellularLocation>
        <location evidence="1">Cell projection</location>
        <location evidence="1">Cilium</location>
    </subcellularLocation>
    <subcellularLocation>
        <location evidence="2">Cytoplasm</location>
        <location evidence="2">Cytoskeleton</location>
    </subcellularLocation>
</comment>
<evidence type="ECO:0000256" key="3">
    <source>
        <dbReference type="ARBA" id="ARBA00022490"/>
    </source>
</evidence>
<dbReference type="Proteomes" id="UP000215902">
    <property type="component" value="Unassembled WGS sequence"/>
</dbReference>
<dbReference type="GO" id="GO:0016020">
    <property type="term" value="C:membrane"/>
    <property type="evidence" value="ECO:0007669"/>
    <property type="project" value="TreeGrafter"/>
</dbReference>
<dbReference type="GO" id="GO:0036064">
    <property type="term" value="C:ciliary basal body"/>
    <property type="evidence" value="ECO:0007669"/>
    <property type="project" value="TreeGrafter"/>
</dbReference>
<evidence type="ECO:0000259" key="11">
    <source>
        <dbReference type="Pfam" id="PF23350"/>
    </source>
</evidence>
<dbReference type="InterPro" id="IPR016616">
    <property type="entry name" value="Bardet-Biedl_syndrome_2_prot"/>
</dbReference>
<feature type="domain" description="BBS2 GAE" evidence="9">
    <location>
        <begin position="437"/>
        <end position="520"/>
    </location>
</feature>
<comment type="caution">
    <text evidence="14">The sequence shown here is derived from an EMBL/GenBank/DDBJ whole genome shotgun (WGS) entry which is preliminary data.</text>
</comment>
<keyword evidence="5" id="KW-0206">Cytoskeleton</keyword>
<dbReference type="Pfam" id="PF14782">
    <property type="entry name" value="BBS2_GAE"/>
    <property type="match status" value="1"/>
</dbReference>
<dbReference type="PANTHER" id="PTHR32465:SF0">
    <property type="entry name" value="BARDET-BIEDL SYNDROME 2 PROTEIN"/>
    <property type="match status" value="1"/>
</dbReference>